<dbReference type="PANTHER" id="PTHR25465:SF5">
    <property type="entry name" value="E3 UBIQUITIN_ISG15 LIGASE TRIM25-RELATED"/>
    <property type="match status" value="1"/>
</dbReference>
<dbReference type="Gene3D" id="3.30.160.60">
    <property type="entry name" value="Classic Zinc Finger"/>
    <property type="match status" value="1"/>
</dbReference>
<dbReference type="Pfam" id="PF25600">
    <property type="entry name" value="TRIM_CC"/>
    <property type="match status" value="1"/>
</dbReference>
<dbReference type="EMBL" id="JAAGNN010000005">
    <property type="protein sequence ID" value="KAF4089622.1"/>
    <property type="molecule type" value="Genomic_DNA"/>
</dbReference>
<evidence type="ECO:0000256" key="3">
    <source>
        <dbReference type="ARBA" id="ARBA00022833"/>
    </source>
</evidence>
<evidence type="ECO:0000313" key="7">
    <source>
        <dbReference type="EMBL" id="KAF4089622.1"/>
    </source>
</evidence>
<dbReference type="Pfam" id="PF13765">
    <property type="entry name" value="PRY"/>
    <property type="match status" value="1"/>
</dbReference>
<dbReference type="PANTHER" id="PTHR25465">
    <property type="entry name" value="B-BOX DOMAIN CONTAINING"/>
    <property type="match status" value="1"/>
</dbReference>
<dbReference type="InterPro" id="IPR043136">
    <property type="entry name" value="B30.2/SPRY_sf"/>
</dbReference>
<organism evidence="7 8">
    <name type="scientific">Ameiurus melas</name>
    <name type="common">Black bullhead</name>
    <name type="synonym">Silurus melas</name>
    <dbReference type="NCBI Taxonomy" id="219545"/>
    <lineage>
        <taxon>Eukaryota</taxon>
        <taxon>Metazoa</taxon>
        <taxon>Chordata</taxon>
        <taxon>Craniata</taxon>
        <taxon>Vertebrata</taxon>
        <taxon>Euteleostomi</taxon>
        <taxon>Actinopterygii</taxon>
        <taxon>Neopterygii</taxon>
        <taxon>Teleostei</taxon>
        <taxon>Ostariophysi</taxon>
        <taxon>Siluriformes</taxon>
        <taxon>Ictaluridae</taxon>
        <taxon>Ameiurus</taxon>
    </lineage>
</organism>
<dbReference type="InterPro" id="IPR058030">
    <property type="entry name" value="TRIM8/14/16/25/29/45/65_CC"/>
</dbReference>
<dbReference type="InterPro" id="IPR013320">
    <property type="entry name" value="ConA-like_dom_sf"/>
</dbReference>
<dbReference type="SUPFAM" id="SSF57845">
    <property type="entry name" value="B-box zinc-binding domain"/>
    <property type="match status" value="1"/>
</dbReference>
<dbReference type="Pfam" id="PF00643">
    <property type="entry name" value="zf-B_box"/>
    <property type="match status" value="1"/>
</dbReference>
<dbReference type="InterPro" id="IPR006574">
    <property type="entry name" value="PRY"/>
</dbReference>
<dbReference type="SMART" id="SM00336">
    <property type="entry name" value="BBOX"/>
    <property type="match status" value="1"/>
</dbReference>
<keyword evidence="3" id="KW-0862">Zinc</keyword>
<name>A0A7J6B3D4_AMEME</name>
<evidence type="ECO:0000256" key="1">
    <source>
        <dbReference type="ARBA" id="ARBA00022723"/>
    </source>
</evidence>
<protein>
    <recommendedName>
        <fullName evidence="6">B box-type domain-containing protein</fullName>
    </recommendedName>
</protein>
<dbReference type="AlphaFoldDB" id="A0A7J6B3D4"/>
<dbReference type="InterPro" id="IPR051051">
    <property type="entry name" value="E3_ubiq-ligase_TRIM/RNF"/>
</dbReference>
<feature type="domain" description="B box-type" evidence="6">
    <location>
        <begin position="68"/>
        <end position="108"/>
    </location>
</feature>
<keyword evidence="8" id="KW-1185">Reference proteome</keyword>
<dbReference type="CDD" id="cd19769">
    <property type="entry name" value="Bbox2_TRIM16-like"/>
    <property type="match status" value="1"/>
</dbReference>
<dbReference type="Gene3D" id="2.60.120.920">
    <property type="match status" value="1"/>
</dbReference>
<dbReference type="InterPro" id="IPR000315">
    <property type="entry name" value="Znf_B-box"/>
</dbReference>
<keyword evidence="5" id="KW-0175">Coiled coil</keyword>
<dbReference type="Gene3D" id="4.10.830.40">
    <property type="match status" value="1"/>
</dbReference>
<evidence type="ECO:0000259" key="6">
    <source>
        <dbReference type="PROSITE" id="PS50119"/>
    </source>
</evidence>
<sequence>MDEKTAPSADLNYTEPSDVEYDVCTGRKRKAEQSCLECMFSFCESHKDLHKILYVGKRHKPVAAMGSLKESICPKHGKLMEIFCRKDQQCICNLCITNLHKNHDVVLIEDEVPEKKIKLGKMQRQTAKMIQTREKEEQDLKQAIDSFQTSAVHAVEENEKSFTELIRSIEMRQHAVKELILTQENAAVKQVNALLEKLEQEITDLKSRDAELQHLESLSQADNNISFLKSAFSIPNLLKFIQIPAPSVHSSCPFQTDAVSNLIKQLQLIYQWQFMTISERVKNTGIVSAPLPQTYQELLKYAVNLNLDTNTVHDNLQLNILDTKLTAVQMPECYPYHPDRFERRLQVLCKEGNLSLIYKAQTLFTEPVYAGFGLVGTGSHVRLCDF</sequence>
<evidence type="ECO:0000256" key="2">
    <source>
        <dbReference type="ARBA" id="ARBA00022771"/>
    </source>
</evidence>
<keyword evidence="1" id="KW-0479">Metal-binding</keyword>
<dbReference type="SUPFAM" id="SSF49899">
    <property type="entry name" value="Concanavalin A-like lectins/glucanases"/>
    <property type="match status" value="1"/>
</dbReference>
<reference evidence="7 8" key="1">
    <citation type="submission" date="2020-02" db="EMBL/GenBank/DDBJ databases">
        <title>A chromosome-scale genome assembly of the black bullhead catfish (Ameiurus melas).</title>
        <authorList>
            <person name="Wen M."/>
            <person name="Zham M."/>
            <person name="Cabau C."/>
            <person name="Klopp C."/>
            <person name="Donnadieu C."/>
            <person name="Roques C."/>
            <person name="Bouchez O."/>
            <person name="Lampietro C."/>
            <person name="Jouanno E."/>
            <person name="Herpin A."/>
            <person name="Louis A."/>
            <person name="Berthelot C."/>
            <person name="Parey E."/>
            <person name="Roest-Crollius H."/>
            <person name="Braasch I."/>
            <person name="Postlethwait J."/>
            <person name="Robinson-Rechavi M."/>
            <person name="Echchiki A."/>
            <person name="Begum T."/>
            <person name="Montfort J."/>
            <person name="Schartl M."/>
            <person name="Bobe J."/>
            <person name="Guiguen Y."/>
        </authorList>
    </citation>
    <scope>NUCLEOTIDE SEQUENCE [LARGE SCALE GENOMIC DNA]</scope>
    <source>
        <strain evidence="7">M_S1</strain>
        <tissue evidence="7">Blood</tissue>
    </source>
</reference>
<accession>A0A7J6B3D4</accession>
<proteinExistence type="predicted"/>
<gene>
    <name evidence="7" type="ORF">AMELA_G00068780</name>
</gene>
<evidence type="ECO:0000256" key="5">
    <source>
        <dbReference type="SAM" id="Coils"/>
    </source>
</evidence>
<dbReference type="GO" id="GO:0008270">
    <property type="term" value="F:zinc ion binding"/>
    <property type="evidence" value="ECO:0007669"/>
    <property type="project" value="UniProtKB-KW"/>
</dbReference>
<evidence type="ECO:0000313" key="8">
    <source>
        <dbReference type="Proteomes" id="UP000593565"/>
    </source>
</evidence>
<dbReference type="Proteomes" id="UP000593565">
    <property type="component" value="Unassembled WGS sequence"/>
</dbReference>
<keyword evidence="2 4" id="KW-0863">Zinc-finger</keyword>
<dbReference type="PROSITE" id="PS50119">
    <property type="entry name" value="ZF_BBOX"/>
    <property type="match status" value="1"/>
</dbReference>
<comment type="caution">
    <text evidence="7">The sequence shown here is derived from an EMBL/GenBank/DDBJ whole genome shotgun (WGS) entry which is preliminary data.</text>
</comment>
<evidence type="ECO:0000256" key="4">
    <source>
        <dbReference type="PROSITE-ProRule" id="PRU00024"/>
    </source>
</evidence>
<feature type="coiled-coil region" evidence="5">
    <location>
        <begin position="181"/>
        <end position="215"/>
    </location>
</feature>